<proteinExistence type="predicted"/>
<dbReference type="GO" id="GO:0022857">
    <property type="term" value="F:transmembrane transporter activity"/>
    <property type="evidence" value="ECO:0007669"/>
    <property type="project" value="InterPro"/>
</dbReference>
<dbReference type="InterPro" id="IPR020846">
    <property type="entry name" value="MFS_dom"/>
</dbReference>
<evidence type="ECO:0000313" key="9">
    <source>
        <dbReference type="EMBL" id="KAB1642177.1"/>
    </source>
</evidence>
<comment type="subcellular location">
    <subcellularLocation>
        <location evidence="1">Cell membrane</location>
        <topology evidence="1">Multi-pass membrane protein</topology>
    </subcellularLocation>
</comment>
<dbReference type="InterPro" id="IPR011701">
    <property type="entry name" value="MFS"/>
</dbReference>
<dbReference type="PANTHER" id="PTHR23517">
    <property type="entry name" value="RESISTANCE PROTEIN MDTM, PUTATIVE-RELATED-RELATED"/>
    <property type="match status" value="1"/>
</dbReference>
<evidence type="ECO:0000256" key="4">
    <source>
        <dbReference type="ARBA" id="ARBA00022692"/>
    </source>
</evidence>
<feature type="transmembrane region" description="Helical" evidence="7">
    <location>
        <begin position="249"/>
        <end position="271"/>
    </location>
</feature>
<name>A0A7J5BAY3_9MICO</name>
<evidence type="ECO:0000256" key="6">
    <source>
        <dbReference type="ARBA" id="ARBA00023136"/>
    </source>
</evidence>
<feature type="transmembrane region" description="Helical" evidence="7">
    <location>
        <begin position="77"/>
        <end position="95"/>
    </location>
</feature>
<evidence type="ECO:0000256" key="2">
    <source>
        <dbReference type="ARBA" id="ARBA00022448"/>
    </source>
</evidence>
<evidence type="ECO:0000256" key="3">
    <source>
        <dbReference type="ARBA" id="ARBA00022475"/>
    </source>
</evidence>
<keyword evidence="10" id="KW-1185">Reference proteome</keyword>
<dbReference type="AlphaFoldDB" id="A0A7J5BAY3"/>
<dbReference type="Pfam" id="PF07690">
    <property type="entry name" value="MFS_1"/>
    <property type="match status" value="1"/>
</dbReference>
<gene>
    <name evidence="9" type="ORF">F8O05_10145</name>
</gene>
<feature type="domain" description="Major facilitator superfamily (MFS) profile" evidence="8">
    <location>
        <begin position="11"/>
        <end position="393"/>
    </location>
</feature>
<protein>
    <submittedName>
        <fullName evidence="9">MFS transporter</fullName>
    </submittedName>
</protein>
<feature type="transmembrane region" description="Helical" evidence="7">
    <location>
        <begin position="283"/>
        <end position="315"/>
    </location>
</feature>
<keyword evidence="2" id="KW-0813">Transport</keyword>
<sequence length="395" mass="41199">MSSIQFSRAASFTVATLALVGCFIASGVPVPLYNLYRVENGITDADLALTTVFYLLCTALSLLFFGRLSNHLGRRTVVFGAVLTALAGCLVFMQVQSLPVLILGRALQGIACGAASSAAGAMAIDFSPRSRLRWLPSVVTSNLPIFAIPVGAIASGVLVEYFPHPRILSFAIMASILAIVAVLIPFCPETADRKPGALRSLIPRVEIPQGAGRAVFATGAGLLATWSWGGFFQAFSPGLTSDYLGTSNALAIAVVFASFTILSPLGGAASARIRAVPSLRLGLVLFSISVVLIAVTLHAGSILWLLLAALVAGFFNGQSNNSGMRAVFEYVTPSGRAGTLATIYLISYLCSAVPGLFAGELSRHLPIPHIASLYAGLAIFGTLVALIVARPKATK</sequence>
<dbReference type="RefSeq" id="WP_158052632.1">
    <property type="nucleotide sequence ID" value="NZ_WBKB01000006.1"/>
</dbReference>
<organism evidence="9 10">
    <name type="scientific">Gulosibacter chungangensis</name>
    <dbReference type="NCBI Taxonomy" id="979746"/>
    <lineage>
        <taxon>Bacteria</taxon>
        <taxon>Bacillati</taxon>
        <taxon>Actinomycetota</taxon>
        <taxon>Actinomycetes</taxon>
        <taxon>Micrococcales</taxon>
        <taxon>Microbacteriaceae</taxon>
        <taxon>Gulosibacter</taxon>
    </lineage>
</organism>
<reference evidence="9 10" key="1">
    <citation type="submission" date="2019-09" db="EMBL/GenBank/DDBJ databases">
        <title>Phylogeny of genus Pseudoclavibacter and closely related genus.</title>
        <authorList>
            <person name="Li Y."/>
        </authorList>
    </citation>
    <scope>NUCLEOTIDE SEQUENCE [LARGE SCALE GENOMIC DNA]</scope>
    <source>
        <strain evidence="9 10">KCTC 13959</strain>
    </source>
</reference>
<comment type="caution">
    <text evidence="9">The sequence shown here is derived from an EMBL/GenBank/DDBJ whole genome shotgun (WGS) entry which is preliminary data.</text>
</comment>
<feature type="transmembrane region" description="Helical" evidence="7">
    <location>
        <begin position="335"/>
        <end position="358"/>
    </location>
</feature>
<dbReference type="InterPro" id="IPR050171">
    <property type="entry name" value="MFS_Transporters"/>
</dbReference>
<dbReference type="SUPFAM" id="SSF103473">
    <property type="entry name" value="MFS general substrate transporter"/>
    <property type="match status" value="1"/>
</dbReference>
<keyword evidence="5 7" id="KW-1133">Transmembrane helix</keyword>
<dbReference type="Proteomes" id="UP000433493">
    <property type="component" value="Unassembled WGS sequence"/>
</dbReference>
<accession>A0A7J5BAY3</accession>
<feature type="transmembrane region" description="Helical" evidence="7">
    <location>
        <begin position="138"/>
        <end position="161"/>
    </location>
</feature>
<dbReference type="EMBL" id="WBKB01000006">
    <property type="protein sequence ID" value="KAB1642177.1"/>
    <property type="molecule type" value="Genomic_DNA"/>
</dbReference>
<feature type="transmembrane region" description="Helical" evidence="7">
    <location>
        <begin position="107"/>
        <end position="126"/>
    </location>
</feature>
<evidence type="ECO:0000313" key="10">
    <source>
        <dbReference type="Proteomes" id="UP000433493"/>
    </source>
</evidence>
<dbReference type="OrthoDB" id="3177957at2"/>
<keyword evidence="3" id="KW-1003">Cell membrane</keyword>
<evidence type="ECO:0000256" key="5">
    <source>
        <dbReference type="ARBA" id="ARBA00022989"/>
    </source>
</evidence>
<dbReference type="Gene3D" id="1.20.1250.20">
    <property type="entry name" value="MFS general substrate transporter like domains"/>
    <property type="match status" value="2"/>
</dbReference>
<dbReference type="PROSITE" id="PS50850">
    <property type="entry name" value="MFS"/>
    <property type="match status" value="1"/>
</dbReference>
<feature type="transmembrane region" description="Helical" evidence="7">
    <location>
        <begin position="167"/>
        <end position="189"/>
    </location>
</feature>
<dbReference type="GO" id="GO:0005886">
    <property type="term" value="C:plasma membrane"/>
    <property type="evidence" value="ECO:0007669"/>
    <property type="project" value="UniProtKB-SubCell"/>
</dbReference>
<evidence type="ECO:0000256" key="7">
    <source>
        <dbReference type="SAM" id="Phobius"/>
    </source>
</evidence>
<keyword evidence="4 7" id="KW-0812">Transmembrane</keyword>
<feature type="transmembrane region" description="Helical" evidence="7">
    <location>
        <begin position="370"/>
        <end position="389"/>
    </location>
</feature>
<evidence type="ECO:0000256" key="1">
    <source>
        <dbReference type="ARBA" id="ARBA00004651"/>
    </source>
</evidence>
<dbReference type="InterPro" id="IPR036259">
    <property type="entry name" value="MFS_trans_sf"/>
</dbReference>
<feature type="transmembrane region" description="Helical" evidence="7">
    <location>
        <begin position="210"/>
        <end position="229"/>
    </location>
</feature>
<evidence type="ECO:0000259" key="8">
    <source>
        <dbReference type="PROSITE" id="PS50850"/>
    </source>
</evidence>
<keyword evidence="6 7" id="KW-0472">Membrane</keyword>
<feature type="transmembrane region" description="Helical" evidence="7">
    <location>
        <begin position="47"/>
        <end position="65"/>
    </location>
</feature>